<dbReference type="AlphaFoldDB" id="A0A226CWZ0"/>
<evidence type="ECO:0000313" key="2">
    <source>
        <dbReference type="Proteomes" id="UP000198287"/>
    </source>
</evidence>
<feature type="non-terminal residue" evidence="1">
    <location>
        <position position="1"/>
    </location>
</feature>
<organism evidence="1 2">
    <name type="scientific">Folsomia candida</name>
    <name type="common">Springtail</name>
    <dbReference type="NCBI Taxonomy" id="158441"/>
    <lineage>
        <taxon>Eukaryota</taxon>
        <taxon>Metazoa</taxon>
        <taxon>Ecdysozoa</taxon>
        <taxon>Arthropoda</taxon>
        <taxon>Hexapoda</taxon>
        <taxon>Collembola</taxon>
        <taxon>Entomobryomorpha</taxon>
        <taxon>Isotomoidea</taxon>
        <taxon>Isotomidae</taxon>
        <taxon>Proisotominae</taxon>
        <taxon>Folsomia</taxon>
    </lineage>
</organism>
<dbReference type="Proteomes" id="UP000198287">
    <property type="component" value="Unassembled WGS sequence"/>
</dbReference>
<proteinExistence type="predicted"/>
<sequence length="272" mass="30473">DLAETNKKRQQLSHVKPFLTSKVAAELSREIAFELYHARTSETHNAEDITTLRKGEKPSWEFTTVAITEIHGNIYISASIFSTVTSNNEGADFGLDEVDMAIASKVVKSAHQTSGFKREIYFVKQHSSPTNSVESRGAHAEAQLINEIKLNQKPGDKFVLGVNKPLCDMCADAVPARIAEGIEHVEVGYIDKDGNTVTKSLSGLRKEWDPSKRVDPAYRRPENIKIKVHEDIFKGENNIFDRRYANKCPDCEALYGLTGFKGEREKAKNTKF</sequence>
<keyword evidence="2" id="KW-1185">Reference proteome</keyword>
<reference evidence="1 2" key="1">
    <citation type="submission" date="2015-12" db="EMBL/GenBank/DDBJ databases">
        <title>The genome of Folsomia candida.</title>
        <authorList>
            <person name="Faddeeva A."/>
            <person name="Derks M.F."/>
            <person name="Anvar Y."/>
            <person name="Smit S."/>
            <person name="Van Straalen N."/>
            <person name="Roelofs D."/>
        </authorList>
    </citation>
    <scope>NUCLEOTIDE SEQUENCE [LARGE SCALE GENOMIC DNA]</scope>
    <source>
        <strain evidence="1 2">VU population</strain>
        <tissue evidence="1">Whole body</tissue>
    </source>
</reference>
<name>A0A226CWZ0_FOLCA</name>
<protein>
    <submittedName>
        <fullName evidence="1">Glycine dehydrogenase (Decarboxylating)</fullName>
    </submittedName>
</protein>
<accession>A0A226CWZ0</accession>
<dbReference type="EMBL" id="LNIX01000069">
    <property type="protein sequence ID" value="OXA36911.1"/>
    <property type="molecule type" value="Genomic_DNA"/>
</dbReference>
<comment type="caution">
    <text evidence="1">The sequence shown here is derived from an EMBL/GenBank/DDBJ whole genome shotgun (WGS) entry which is preliminary data.</text>
</comment>
<evidence type="ECO:0000313" key="1">
    <source>
        <dbReference type="EMBL" id="OXA36911.1"/>
    </source>
</evidence>
<gene>
    <name evidence="1" type="ORF">Fcan01_28344</name>
</gene>